<keyword evidence="2" id="KW-1185">Reference proteome</keyword>
<sequence>MHEFANRQRNKEEGKCRAREIAIAKQSTQIQTTTVKVGSSRHGARNQHRHKHFAKWILSTFPHIEKECSDSDSDGESTMHILDVAGGKGETSARLCLCHSLRVKMVDPRQADIASVYIKDVVPKLPNKWQASVYRRLEASPTFVDDLLEKRFEQLVMPFVVPNNECLDWSQQNTAASLLEAVKNASLIIGLHADGATEAIVDAALHYSKPFVVVPCCVFPNLFCNRFLSIEDTDEVGHVRTRQIPVRTHEQFCEYLLKRDSRFKQVVLPFEGRNIAIWWDGKA</sequence>
<protein>
    <recommendedName>
        <fullName evidence="3">Methyltransferase domain-containing protein</fullName>
    </recommendedName>
</protein>
<name>A0ABD3NS38_9STRA</name>
<dbReference type="AlphaFoldDB" id="A0ABD3NS38"/>
<organism evidence="1 2">
    <name type="scientific">Cyclotella atomus</name>
    <dbReference type="NCBI Taxonomy" id="382360"/>
    <lineage>
        <taxon>Eukaryota</taxon>
        <taxon>Sar</taxon>
        <taxon>Stramenopiles</taxon>
        <taxon>Ochrophyta</taxon>
        <taxon>Bacillariophyta</taxon>
        <taxon>Coscinodiscophyceae</taxon>
        <taxon>Thalassiosirophycidae</taxon>
        <taxon>Stephanodiscales</taxon>
        <taxon>Stephanodiscaceae</taxon>
        <taxon>Cyclotella</taxon>
    </lineage>
</organism>
<proteinExistence type="predicted"/>
<evidence type="ECO:0000313" key="2">
    <source>
        <dbReference type="Proteomes" id="UP001530400"/>
    </source>
</evidence>
<dbReference type="PANTHER" id="PTHR36971:SF1">
    <property type="entry name" value="METHYLTRANSFERASE DOMAIN-CONTAINING PROTEIN"/>
    <property type="match status" value="1"/>
</dbReference>
<accession>A0ABD3NS38</accession>
<dbReference type="EMBL" id="JALLPJ020001096">
    <property type="protein sequence ID" value="KAL3776505.1"/>
    <property type="molecule type" value="Genomic_DNA"/>
</dbReference>
<gene>
    <name evidence="1" type="ORF">ACHAWO_001028</name>
</gene>
<comment type="caution">
    <text evidence="1">The sequence shown here is derived from an EMBL/GenBank/DDBJ whole genome shotgun (WGS) entry which is preliminary data.</text>
</comment>
<dbReference type="Proteomes" id="UP001530400">
    <property type="component" value="Unassembled WGS sequence"/>
</dbReference>
<evidence type="ECO:0008006" key="3">
    <source>
        <dbReference type="Google" id="ProtNLM"/>
    </source>
</evidence>
<evidence type="ECO:0000313" key="1">
    <source>
        <dbReference type="EMBL" id="KAL3776505.1"/>
    </source>
</evidence>
<dbReference type="PANTHER" id="PTHR36971">
    <property type="entry name" value="UNNAMED PRODUCT"/>
    <property type="match status" value="1"/>
</dbReference>
<reference evidence="1 2" key="1">
    <citation type="submission" date="2024-10" db="EMBL/GenBank/DDBJ databases">
        <title>Updated reference genomes for cyclostephanoid diatoms.</title>
        <authorList>
            <person name="Roberts W.R."/>
            <person name="Alverson A.J."/>
        </authorList>
    </citation>
    <scope>NUCLEOTIDE SEQUENCE [LARGE SCALE GENOMIC DNA]</scope>
    <source>
        <strain evidence="1 2">AJA010-31</strain>
    </source>
</reference>